<feature type="compositionally biased region" description="Polar residues" evidence="2">
    <location>
        <begin position="1367"/>
        <end position="1383"/>
    </location>
</feature>
<feature type="region of interest" description="Disordered" evidence="2">
    <location>
        <begin position="960"/>
        <end position="994"/>
    </location>
</feature>
<reference evidence="4" key="1">
    <citation type="submission" date="2020-09" db="EMBL/GenBank/DDBJ databases">
        <authorList>
            <person name="Kikuchi T."/>
        </authorList>
    </citation>
    <scope>NUCLEOTIDE SEQUENCE</scope>
    <source>
        <strain evidence="4">SH1</strain>
    </source>
</reference>
<feature type="compositionally biased region" description="Low complexity" evidence="2">
    <location>
        <begin position="58"/>
        <end position="81"/>
    </location>
</feature>
<feature type="compositionally biased region" description="Pro residues" evidence="2">
    <location>
        <begin position="985"/>
        <end position="994"/>
    </location>
</feature>
<feature type="compositionally biased region" description="Polar residues" evidence="2">
    <location>
        <begin position="517"/>
        <end position="526"/>
    </location>
</feature>
<dbReference type="PROSITE" id="PS50157">
    <property type="entry name" value="ZINC_FINGER_C2H2_2"/>
    <property type="match status" value="2"/>
</dbReference>
<feature type="domain" description="C2H2-type" evidence="3">
    <location>
        <begin position="1001"/>
        <end position="1029"/>
    </location>
</feature>
<feature type="region of interest" description="Disordered" evidence="2">
    <location>
        <begin position="1288"/>
        <end position="1314"/>
    </location>
</feature>
<feature type="compositionally biased region" description="Pro residues" evidence="2">
    <location>
        <begin position="401"/>
        <end position="425"/>
    </location>
</feature>
<dbReference type="Proteomes" id="UP000783686">
    <property type="component" value="Unassembled WGS sequence"/>
</dbReference>
<feature type="region of interest" description="Disordered" evidence="2">
    <location>
        <begin position="287"/>
        <end position="526"/>
    </location>
</feature>
<dbReference type="PROSITE" id="PS00028">
    <property type="entry name" value="ZINC_FINGER_C2H2_1"/>
    <property type="match status" value="1"/>
</dbReference>
<evidence type="ECO:0000313" key="4">
    <source>
        <dbReference type="EMBL" id="CAD5211468.1"/>
    </source>
</evidence>
<evidence type="ECO:0000256" key="1">
    <source>
        <dbReference type="PROSITE-ProRule" id="PRU00042"/>
    </source>
</evidence>
<proteinExistence type="predicted"/>
<feature type="compositionally biased region" description="Polar residues" evidence="2">
    <location>
        <begin position="287"/>
        <end position="318"/>
    </location>
</feature>
<evidence type="ECO:0000313" key="5">
    <source>
        <dbReference type="Proteomes" id="UP000614601"/>
    </source>
</evidence>
<dbReference type="InterPro" id="IPR013087">
    <property type="entry name" value="Znf_C2H2_type"/>
</dbReference>
<feature type="compositionally biased region" description="Low complexity" evidence="2">
    <location>
        <begin position="333"/>
        <end position="355"/>
    </location>
</feature>
<feature type="region of interest" description="Disordered" evidence="2">
    <location>
        <begin position="890"/>
        <end position="912"/>
    </location>
</feature>
<feature type="compositionally biased region" description="Basic and acidic residues" evidence="2">
    <location>
        <begin position="863"/>
        <end position="875"/>
    </location>
</feature>
<gene>
    <name evidence="4" type="ORF">BOKJ2_LOCUS3709</name>
</gene>
<accession>A0A811K620</accession>
<keyword evidence="1" id="KW-0479">Metal-binding</keyword>
<keyword evidence="1" id="KW-0862">Zinc</keyword>
<dbReference type="GO" id="GO:0008270">
    <property type="term" value="F:zinc ion binding"/>
    <property type="evidence" value="ECO:0007669"/>
    <property type="project" value="UniProtKB-KW"/>
</dbReference>
<feature type="compositionally biased region" description="Polar residues" evidence="2">
    <location>
        <begin position="960"/>
        <end position="969"/>
    </location>
</feature>
<organism evidence="4 5">
    <name type="scientific">Bursaphelenchus okinawaensis</name>
    <dbReference type="NCBI Taxonomy" id="465554"/>
    <lineage>
        <taxon>Eukaryota</taxon>
        <taxon>Metazoa</taxon>
        <taxon>Ecdysozoa</taxon>
        <taxon>Nematoda</taxon>
        <taxon>Chromadorea</taxon>
        <taxon>Rhabditida</taxon>
        <taxon>Tylenchina</taxon>
        <taxon>Tylenchomorpha</taxon>
        <taxon>Aphelenchoidea</taxon>
        <taxon>Aphelenchoididae</taxon>
        <taxon>Bursaphelenchus</taxon>
    </lineage>
</organism>
<comment type="caution">
    <text evidence="4">The sequence shown here is derived from an EMBL/GenBank/DDBJ whole genome shotgun (WGS) entry which is preliminary data.</text>
</comment>
<dbReference type="EMBL" id="CAJFDH010000002">
    <property type="protein sequence ID" value="CAD5211468.1"/>
    <property type="molecule type" value="Genomic_DNA"/>
</dbReference>
<feature type="region of interest" description="Disordered" evidence="2">
    <location>
        <begin position="1344"/>
        <end position="1413"/>
    </location>
</feature>
<keyword evidence="5" id="KW-1185">Reference proteome</keyword>
<feature type="compositionally biased region" description="Low complexity" evidence="2">
    <location>
        <begin position="382"/>
        <end position="400"/>
    </location>
</feature>
<evidence type="ECO:0000256" key="2">
    <source>
        <dbReference type="SAM" id="MobiDB-lite"/>
    </source>
</evidence>
<feature type="region of interest" description="Disordered" evidence="2">
    <location>
        <begin position="559"/>
        <end position="614"/>
    </location>
</feature>
<sequence>MLACGFIDMEQRPKDPVSSQSRLPKLEGRVSRRRNGAISSASGGPWPSLSVLLPQLRSSPSTSSSDSSPEPDYSSEEPSTSQTRRNSPTSSRLQATSDLSIRSSKLPKDQRVTPSSSAPDREPVQRCIGSDVRMEPNAPPPTSAPPYIASGSSYMPQQHYEYVHPEGPGMYPVEQPYYVSNEYNTPYIHEVPGDSRYVVEQGQAPPMGYYQSVPSQIDQNHCNGYPPQPNSSNVYMAPGYAGPSSSGAVYISAVPPQGYPDARGYPDQVRMSYPPGNRNVSQILHASRSAEQVGSSPHMSNSPMELNGQRSSQDSSPPKTSQKSGGGTKKRPSTTSLPSIPTSDPAEPKKQFQCQDCKKCVSSARNLKRHENSCKAKKQSVSGPPEKAPSSAGSPAKAPSPSKPPSMPPQQPPAQSYPPTYPNPAPMTQGPMPFPHNANPHPQPPQGRYPPYPQSAVPQGNPAPMFEYPSTGMPGGLHSAPPVMPSYNPPLQAYPGPSPQHHLPQTPTFQQRPTPQSEYSDSPNNFGFAQNMEAYLDTTIDEVGHNPLAFIGAAEYDSGHSAEQSMSNTSDYPQHSQTQPKEELKDPKSDIAHRPVPQPPESGKAGKKSDKNTKPTDFQCNDCLKYMCSQRSLRRHRTTCKMIPENNHAAPPVSTAQPATQPLNPLVVKKEEKYDSPEPRCHCGAVFSDDEKLEQHKQTCVESKNAASTSQGASENAKFCSEKTLMPPPEAEQSKPIKEEVDNAAFSEHKSEEVKAPGTSSVTVGEHLRHIHGKPVQIPIQKKLQKKPMVIKKEDGDEPQHQQAYPQTHPHMMQAQQGQPIPQPMHPHAIHIQYQPVPQPHDIHMQNPHHQIPAQPIANGPQEENKDEANRKSEQVADVVNSVVEKIRRQNESCESQPLKRAAPPQHSPVQNKMMRQEGPEMILQRPKVPPMNQMHPHMMNIPPRPQLIMPARPMMMAQSYSVSENTPTSAPPNYMHPPQQTPTSAPPNPAPAPPKDAVRYLCPECCKTYSCRKHMKNHRQKEHSLNDEQVEGQNAAKRVKVNPEGFIITPGFEHENEIIKQRMLTNPPKVSKKKSSAAAAHPSRPNEEQHRVGVPMHQPHSVPAVQGPSAFYDHNSYNPLSAMEPLSQSSESSTPQYEQLQPVPMDYTLAGVPTETYHQRMFNHADDLDVWDQIKARVDGPFNHTRADELDVARIAADLKRSAEESQLGELHSTSYQMTHYTDQMVVESRKPVELAEADSTFCEDMDDPADRLASSTMISKHMNPISSYMTDIELSHQLHALEAPKTMAKAEKKHKSGNQGKSDRKRPCPTCGRLLSTDYSLKRHSTKCKQNQQQGAANNIDTHLENSNDSAPPEPSTDDSHSADPDSTTLNPPNGQSQPASEDTRKGPDPQTAPLNAPAPIVLEHQAAEIQ</sequence>
<dbReference type="Proteomes" id="UP000614601">
    <property type="component" value="Unassembled WGS sequence"/>
</dbReference>
<feature type="region of interest" description="Disordered" evidence="2">
    <location>
        <begin position="1065"/>
        <end position="1140"/>
    </location>
</feature>
<feature type="compositionally biased region" description="Polar residues" evidence="2">
    <location>
        <begin position="1127"/>
        <end position="1140"/>
    </location>
</feature>
<feature type="compositionally biased region" description="Basic and acidic residues" evidence="2">
    <location>
        <begin position="580"/>
        <end position="593"/>
    </location>
</feature>
<feature type="domain" description="C2H2-type" evidence="3">
    <location>
        <begin position="352"/>
        <end position="379"/>
    </location>
</feature>
<evidence type="ECO:0000259" key="3">
    <source>
        <dbReference type="PROSITE" id="PS50157"/>
    </source>
</evidence>
<feature type="region of interest" description="Disordered" evidence="2">
    <location>
        <begin position="1"/>
        <end position="125"/>
    </location>
</feature>
<dbReference type="OrthoDB" id="5877915at2759"/>
<feature type="region of interest" description="Disordered" evidence="2">
    <location>
        <begin position="845"/>
        <end position="875"/>
    </location>
</feature>
<dbReference type="EMBL" id="CAJFCW020000002">
    <property type="protein sequence ID" value="CAG9093550.1"/>
    <property type="molecule type" value="Genomic_DNA"/>
</dbReference>
<keyword evidence="1" id="KW-0863">Zinc-finger</keyword>
<feature type="compositionally biased region" description="Polar residues" evidence="2">
    <location>
        <begin position="82"/>
        <end position="103"/>
    </location>
</feature>
<protein>
    <recommendedName>
        <fullName evidence="3">C2H2-type domain-containing protein</fullName>
    </recommendedName>
</protein>
<name>A0A811K620_9BILA</name>
<feature type="compositionally biased region" description="Polar residues" evidence="2">
    <location>
        <begin position="561"/>
        <end position="579"/>
    </location>
</feature>
<feature type="compositionally biased region" description="Low complexity" evidence="2">
    <location>
        <begin position="504"/>
        <end position="516"/>
    </location>
</feature>
<feature type="compositionally biased region" description="Pro residues" evidence="2">
    <location>
        <begin position="441"/>
        <end position="453"/>
    </location>
</feature>